<dbReference type="InterPro" id="IPR002656">
    <property type="entry name" value="Acyl_transf_3_dom"/>
</dbReference>
<evidence type="ECO:0000256" key="1">
    <source>
        <dbReference type="SAM" id="MobiDB-lite"/>
    </source>
</evidence>
<feature type="transmembrane region" description="Helical" evidence="2">
    <location>
        <begin position="228"/>
        <end position="248"/>
    </location>
</feature>
<feature type="region of interest" description="Disordered" evidence="1">
    <location>
        <begin position="388"/>
        <end position="436"/>
    </location>
</feature>
<evidence type="ECO:0000259" key="3">
    <source>
        <dbReference type="Pfam" id="PF01757"/>
    </source>
</evidence>
<sequence>MNGGTGTGAGSGSGAGSGAGTGAGTGAGSRLRSLTGTRFIAAALVFVFHVTHDDRFITGETGDALKTVFGRSGNVGVAFFFILSGFVLTWSARAGDTPLRFWRRRLVKIFPNHVATYLVAGAALLATGKALTAAVPNLFLVQTWWPDLTAAVSMNDVSWSLSCELLFYLLFPLLLRWVSRIPERLLWASAGVVFAWMTAVPAVAMLFFPDSPKVPYGPLSSVTELQMWFVYFFPPVRALDFVLGMLLARLVLTGRWIGPGVLPAAAITVAAYACTLKAPLLIGVSGAGSAPAGLLIAALAAADRDGRRTPFAGRTWVWLGEISFAFYMVHRLVITYGHRLLGERETWAPLPGLGVVLALAAAALLAAWLLYAAVERPAMRHLAVSRRPAPAPAPIPEPAAPAPAPTPEPAAPASEPLGPEAGPAQVVRAEPQGQQP</sequence>
<keyword evidence="2" id="KW-0472">Membrane</keyword>
<dbReference type="GO" id="GO:0016746">
    <property type="term" value="F:acyltransferase activity"/>
    <property type="evidence" value="ECO:0007669"/>
    <property type="project" value="UniProtKB-KW"/>
</dbReference>
<keyword evidence="2" id="KW-1133">Transmembrane helix</keyword>
<dbReference type="Pfam" id="PF01757">
    <property type="entry name" value="Acyl_transf_3"/>
    <property type="match status" value="1"/>
</dbReference>
<dbReference type="Proteomes" id="UP001595872">
    <property type="component" value="Unassembled WGS sequence"/>
</dbReference>
<dbReference type="EC" id="2.3.-.-" evidence="4"/>
<feature type="transmembrane region" description="Helical" evidence="2">
    <location>
        <begin position="255"/>
        <end position="273"/>
    </location>
</feature>
<proteinExistence type="predicted"/>
<feature type="transmembrane region" description="Helical" evidence="2">
    <location>
        <begin position="350"/>
        <end position="371"/>
    </location>
</feature>
<reference evidence="5" key="1">
    <citation type="journal article" date="2019" name="Int. J. Syst. Evol. Microbiol.">
        <title>The Global Catalogue of Microorganisms (GCM) 10K type strain sequencing project: providing services to taxonomists for standard genome sequencing and annotation.</title>
        <authorList>
            <consortium name="The Broad Institute Genomics Platform"/>
            <consortium name="The Broad Institute Genome Sequencing Center for Infectious Disease"/>
            <person name="Wu L."/>
            <person name="Ma J."/>
        </authorList>
    </citation>
    <scope>NUCLEOTIDE SEQUENCE [LARGE SCALE GENOMIC DNA]</scope>
    <source>
        <strain evidence="5">KLKA75</strain>
    </source>
</reference>
<keyword evidence="4" id="KW-0808">Transferase</keyword>
<feature type="compositionally biased region" description="Pro residues" evidence="1">
    <location>
        <begin position="389"/>
        <end position="410"/>
    </location>
</feature>
<keyword evidence="4" id="KW-0012">Acyltransferase</keyword>
<feature type="transmembrane region" description="Helical" evidence="2">
    <location>
        <begin position="185"/>
        <end position="208"/>
    </location>
</feature>
<feature type="transmembrane region" description="Helical" evidence="2">
    <location>
        <begin position="279"/>
        <end position="299"/>
    </location>
</feature>
<feature type="transmembrane region" description="Helical" evidence="2">
    <location>
        <begin position="75"/>
        <end position="93"/>
    </location>
</feature>
<feature type="transmembrane region" description="Helical" evidence="2">
    <location>
        <begin position="114"/>
        <end position="139"/>
    </location>
</feature>
<accession>A0ABV9TWQ0</accession>
<organism evidence="4 5">
    <name type="scientific">Actinomadura gamaensis</name>
    <dbReference type="NCBI Taxonomy" id="1763541"/>
    <lineage>
        <taxon>Bacteria</taxon>
        <taxon>Bacillati</taxon>
        <taxon>Actinomycetota</taxon>
        <taxon>Actinomycetes</taxon>
        <taxon>Streptosporangiales</taxon>
        <taxon>Thermomonosporaceae</taxon>
        <taxon>Actinomadura</taxon>
    </lineage>
</organism>
<evidence type="ECO:0000313" key="4">
    <source>
        <dbReference type="EMBL" id="MFC4908394.1"/>
    </source>
</evidence>
<feature type="transmembrane region" description="Helical" evidence="2">
    <location>
        <begin position="311"/>
        <end position="330"/>
    </location>
</feature>
<feature type="compositionally biased region" description="Low complexity" evidence="1">
    <location>
        <begin position="411"/>
        <end position="424"/>
    </location>
</feature>
<feature type="region of interest" description="Disordered" evidence="1">
    <location>
        <begin position="1"/>
        <end position="22"/>
    </location>
</feature>
<keyword evidence="2" id="KW-0812">Transmembrane</keyword>
<name>A0ABV9TWQ0_9ACTN</name>
<dbReference type="EMBL" id="JBHSIT010000003">
    <property type="protein sequence ID" value="MFC4908394.1"/>
    <property type="molecule type" value="Genomic_DNA"/>
</dbReference>
<gene>
    <name evidence="4" type="ORF">ACFPCY_13755</name>
</gene>
<protein>
    <submittedName>
        <fullName evidence="4">Acyltransferase family protein</fullName>
        <ecNumber evidence="4">2.3.-.-</ecNumber>
    </submittedName>
</protein>
<dbReference type="InterPro" id="IPR050879">
    <property type="entry name" value="Acyltransferase_3"/>
</dbReference>
<comment type="caution">
    <text evidence="4">The sequence shown here is derived from an EMBL/GenBank/DDBJ whole genome shotgun (WGS) entry which is preliminary data.</text>
</comment>
<feature type="transmembrane region" description="Helical" evidence="2">
    <location>
        <begin position="159"/>
        <end position="178"/>
    </location>
</feature>
<evidence type="ECO:0000256" key="2">
    <source>
        <dbReference type="SAM" id="Phobius"/>
    </source>
</evidence>
<feature type="domain" description="Acyltransferase 3" evidence="3">
    <location>
        <begin position="33"/>
        <end position="371"/>
    </location>
</feature>
<dbReference type="RefSeq" id="WP_378254960.1">
    <property type="nucleotide sequence ID" value="NZ_JBHSIT010000003.1"/>
</dbReference>
<evidence type="ECO:0000313" key="5">
    <source>
        <dbReference type="Proteomes" id="UP001595872"/>
    </source>
</evidence>
<dbReference type="PANTHER" id="PTHR23028:SF53">
    <property type="entry name" value="ACYL_TRANSF_3 DOMAIN-CONTAINING PROTEIN"/>
    <property type="match status" value="1"/>
</dbReference>
<keyword evidence="5" id="KW-1185">Reference proteome</keyword>
<dbReference type="PANTHER" id="PTHR23028">
    <property type="entry name" value="ACETYLTRANSFERASE"/>
    <property type="match status" value="1"/>
</dbReference>